<dbReference type="InterPro" id="IPR045455">
    <property type="entry name" value="NrS-1_pol-like_helicase"/>
</dbReference>
<proteinExistence type="predicted"/>
<dbReference type="AlphaFoldDB" id="A0A0L0SPN1"/>
<dbReference type="SUPFAM" id="SSF52540">
    <property type="entry name" value="P-loop containing nucleoside triphosphate hydrolases"/>
    <property type="match status" value="1"/>
</dbReference>
<name>A0A0L0SPN1_ALLM3</name>
<evidence type="ECO:0000313" key="2">
    <source>
        <dbReference type="EMBL" id="KNE64453.1"/>
    </source>
</evidence>
<organism evidence="2 3">
    <name type="scientific">Allomyces macrogynus (strain ATCC 38327)</name>
    <name type="common">Allomyces javanicus var. macrogynus</name>
    <dbReference type="NCBI Taxonomy" id="578462"/>
    <lineage>
        <taxon>Eukaryota</taxon>
        <taxon>Fungi</taxon>
        <taxon>Fungi incertae sedis</taxon>
        <taxon>Blastocladiomycota</taxon>
        <taxon>Blastocladiomycetes</taxon>
        <taxon>Blastocladiales</taxon>
        <taxon>Blastocladiaceae</taxon>
        <taxon>Allomyces</taxon>
    </lineage>
</organism>
<accession>A0A0L0SPN1</accession>
<dbReference type="InterPro" id="IPR027417">
    <property type="entry name" value="P-loop_NTPase"/>
</dbReference>
<evidence type="ECO:0000313" key="3">
    <source>
        <dbReference type="Proteomes" id="UP000054350"/>
    </source>
</evidence>
<gene>
    <name evidence="2" type="ORF">AMAG_09473</name>
</gene>
<sequence>MTESLTCTSQCGARHRTTTLLCSTTTVSTGLLRRDSTAASLRMKSSRSSTTSRISSAVARDREFMYVLKWIQGLLTTGRANGVILLLVGLEGAGKGFLYKMLSKFIIGEEYCTTINDINKFVKGEFNSQIENKILVLFDEMAAPSEKEQKMVFDVIKNMTTDDQIVINEKYVKKYIVLNMNNFMVATNNNDAVALTKTGRRTFVNRVSNKHRNKKQFFKPLSDFVEQNADAVLTYLLDLDLDHIELADFPRNEDRNAMVEASMDPASALIEDIIEYGGFPKGLMGKGRVETLQEMEVRELYEMFCEYVHSRFPGRTPKSMKWFGIAMTNAVHPDENGPLFEKADKRIEGRVCRIYVYKGPQLLDAMDES</sequence>
<protein>
    <recommendedName>
        <fullName evidence="1">NrS-1 polymerase-like helicase domain-containing protein</fullName>
    </recommendedName>
</protein>
<dbReference type="Pfam" id="PF19263">
    <property type="entry name" value="DUF5906"/>
    <property type="match status" value="1"/>
</dbReference>
<dbReference type="OrthoDB" id="20885at2759"/>
<feature type="domain" description="NrS-1 polymerase-like helicase" evidence="1">
    <location>
        <begin position="87"/>
        <end position="201"/>
    </location>
</feature>
<reference evidence="3" key="2">
    <citation type="submission" date="2009-11" db="EMBL/GenBank/DDBJ databases">
        <title>The Genome Sequence of Allomyces macrogynus strain ATCC 38327.</title>
        <authorList>
            <consortium name="The Broad Institute Genome Sequencing Platform"/>
            <person name="Russ C."/>
            <person name="Cuomo C."/>
            <person name="Shea T."/>
            <person name="Young S.K."/>
            <person name="Zeng Q."/>
            <person name="Koehrsen M."/>
            <person name="Haas B."/>
            <person name="Borodovsky M."/>
            <person name="Guigo R."/>
            <person name="Alvarado L."/>
            <person name="Berlin A."/>
            <person name="Borenstein D."/>
            <person name="Chen Z."/>
            <person name="Engels R."/>
            <person name="Freedman E."/>
            <person name="Gellesch M."/>
            <person name="Goldberg J."/>
            <person name="Griggs A."/>
            <person name="Gujja S."/>
            <person name="Heiman D."/>
            <person name="Hepburn T."/>
            <person name="Howarth C."/>
            <person name="Jen D."/>
            <person name="Larson L."/>
            <person name="Lewis B."/>
            <person name="Mehta T."/>
            <person name="Park D."/>
            <person name="Pearson M."/>
            <person name="Roberts A."/>
            <person name="Saif S."/>
            <person name="Shenoy N."/>
            <person name="Sisk P."/>
            <person name="Stolte C."/>
            <person name="Sykes S."/>
            <person name="Walk T."/>
            <person name="White J."/>
            <person name="Yandava C."/>
            <person name="Burger G."/>
            <person name="Gray M.W."/>
            <person name="Holland P.W.H."/>
            <person name="King N."/>
            <person name="Lang F.B.F."/>
            <person name="Roger A.J."/>
            <person name="Ruiz-Trillo I."/>
            <person name="Lander E."/>
            <person name="Nusbaum C."/>
        </authorList>
    </citation>
    <scope>NUCLEOTIDE SEQUENCE [LARGE SCALE GENOMIC DNA]</scope>
    <source>
        <strain evidence="3">ATCC 38327</strain>
    </source>
</reference>
<dbReference type="Proteomes" id="UP000054350">
    <property type="component" value="Unassembled WGS sequence"/>
</dbReference>
<reference evidence="2 3" key="1">
    <citation type="submission" date="2009-11" db="EMBL/GenBank/DDBJ databases">
        <title>Annotation of Allomyces macrogynus ATCC 38327.</title>
        <authorList>
            <consortium name="The Broad Institute Genome Sequencing Platform"/>
            <person name="Russ C."/>
            <person name="Cuomo C."/>
            <person name="Burger G."/>
            <person name="Gray M.W."/>
            <person name="Holland P.W.H."/>
            <person name="King N."/>
            <person name="Lang F.B.F."/>
            <person name="Roger A.J."/>
            <person name="Ruiz-Trillo I."/>
            <person name="Young S.K."/>
            <person name="Zeng Q."/>
            <person name="Gargeya S."/>
            <person name="Fitzgerald M."/>
            <person name="Haas B."/>
            <person name="Abouelleil A."/>
            <person name="Alvarado L."/>
            <person name="Arachchi H.M."/>
            <person name="Berlin A."/>
            <person name="Chapman S.B."/>
            <person name="Gearin G."/>
            <person name="Goldberg J."/>
            <person name="Griggs A."/>
            <person name="Gujja S."/>
            <person name="Hansen M."/>
            <person name="Heiman D."/>
            <person name="Howarth C."/>
            <person name="Larimer J."/>
            <person name="Lui A."/>
            <person name="MacDonald P.J.P."/>
            <person name="McCowen C."/>
            <person name="Montmayeur A."/>
            <person name="Murphy C."/>
            <person name="Neiman D."/>
            <person name="Pearson M."/>
            <person name="Priest M."/>
            <person name="Roberts A."/>
            <person name="Saif S."/>
            <person name="Shea T."/>
            <person name="Sisk P."/>
            <person name="Stolte C."/>
            <person name="Sykes S."/>
            <person name="Wortman J."/>
            <person name="Nusbaum C."/>
            <person name="Birren B."/>
        </authorList>
    </citation>
    <scope>NUCLEOTIDE SEQUENCE [LARGE SCALE GENOMIC DNA]</scope>
    <source>
        <strain evidence="2 3">ATCC 38327</strain>
    </source>
</reference>
<dbReference type="EMBL" id="GG745344">
    <property type="protein sequence ID" value="KNE64453.1"/>
    <property type="molecule type" value="Genomic_DNA"/>
</dbReference>
<evidence type="ECO:0000259" key="1">
    <source>
        <dbReference type="Pfam" id="PF19263"/>
    </source>
</evidence>
<dbReference type="Gene3D" id="3.40.50.300">
    <property type="entry name" value="P-loop containing nucleotide triphosphate hydrolases"/>
    <property type="match status" value="1"/>
</dbReference>
<dbReference type="VEuPathDB" id="FungiDB:AMAG_09473"/>
<keyword evidence="3" id="KW-1185">Reference proteome</keyword>